<organism evidence="2 3">
    <name type="scientific">Caerostris extrusa</name>
    <name type="common">Bark spider</name>
    <name type="synonym">Caerostris bankana</name>
    <dbReference type="NCBI Taxonomy" id="172846"/>
    <lineage>
        <taxon>Eukaryota</taxon>
        <taxon>Metazoa</taxon>
        <taxon>Ecdysozoa</taxon>
        <taxon>Arthropoda</taxon>
        <taxon>Chelicerata</taxon>
        <taxon>Arachnida</taxon>
        <taxon>Araneae</taxon>
        <taxon>Araneomorphae</taxon>
        <taxon>Entelegynae</taxon>
        <taxon>Araneoidea</taxon>
        <taxon>Araneidae</taxon>
        <taxon>Caerostris</taxon>
    </lineage>
</organism>
<feature type="region of interest" description="Disordered" evidence="1">
    <location>
        <begin position="28"/>
        <end position="57"/>
    </location>
</feature>
<protein>
    <submittedName>
        <fullName evidence="2">Uncharacterized protein</fullName>
    </submittedName>
</protein>
<reference evidence="2 3" key="1">
    <citation type="submission" date="2021-06" db="EMBL/GenBank/DDBJ databases">
        <title>Caerostris extrusa draft genome.</title>
        <authorList>
            <person name="Kono N."/>
            <person name="Arakawa K."/>
        </authorList>
    </citation>
    <scope>NUCLEOTIDE SEQUENCE [LARGE SCALE GENOMIC DNA]</scope>
</reference>
<name>A0AAV4X3B5_CAEEX</name>
<accession>A0AAV4X3B5</accession>
<comment type="caution">
    <text evidence="2">The sequence shown here is derived from an EMBL/GenBank/DDBJ whole genome shotgun (WGS) entry which is preliminary data.</text>
</comment>
<proteinExistence type="predicted"/>
<evidence type="ECO:0000313" key="2">
    <source>
        <dbReference type="EMBL" id="GIY89004.1"/>
    </source>
</evidence>
<dbReference type="EMBL" id="BPLR01017140">
    <property type="protein sequence ID" value="GIY89004.1"/>
    <property type="molecule type" value="Genomic_DNA"/>
</dbReference>
<feature type="compositionally biased region" description="Basic and acidic residues" evidence="1">
    <location>
        <begin position="33"/>
        <end position="43"/>
    </location>
</feature>
<evidence type="ECO:0000256" key="1">
    <source>
        <dbReference type="SAM" id="MobiDB-lite"/>
    </source>
</evidence>
<gene>
    <name evidence="2" type="ORF">CEXT_774361</name>
</gene>
<dbReference type="Proteomes" id="UP001054945">
    <property type="component" value="Unassembled WGS sequence"/>
</dbReference>
<evidence type="ECO:0000313" key="3">
    <source>
        <dbReference type="Proteomes" id="UP001054945"/>
    </source>
</evidence>
<sequence>MNSFLISQWELSNISLYNVISGIIQSAKAPPGEARKTPENMDGRKHHPQLPSSLKPIRRSPRIPTLFISMEMHSSGAFNFPA</sequence>
<keyword evidence="3" id="KW-1185">Reference proteome</keyword>
<dbReference type="AlphaFoldDB" id="A0AAV4X3B5"/>